<evidence type="ECO:0000313" key="1">
    <source>
        <dbReference type="EMBL" id="GFY19394.1"/>
    </source>
</evidence>
<dbReference type="AlphaFoldDB" id="A0A8X6SSX0"/>
<sequence length="133" mass="15574">MESFNLLDVFEGLTIARTKLKERLAVINECHSKVYELLDWSAVELSKLFNNTFSPELIDSLLHDHYFEADYFFSMIEKATDKLKGFVDHPHLRPSALYEFSTLKENYEAAREELSLYLSLINIRYKLYIIAGI</sequence>
<keyword evidence="2" id="KW-1185">Reference proteome</keyword>
<organism evidence="1 2">
    <name type="scientific">Trichonephila clavipes</name>
    <name type="common">Golden silk orbweaver</name>
    <name type="synonym">Nephila clavipes</name>
    <dbReference type="NCBI Taxonomy" id="2585209"/>
    <lineage>
        <taxon>Eukaryota</taxon>
        <taxon>Metazoa</taxon>
        <taxon>Ecdysozoa</taxon>
        <taxon>Arthropoda</taxon>
        <taxon>Chelicerata</taxon>
        <taxon>Arachnida</taxon>
        <taxon>Araneae</taxon>
        <taxon>Araneomorphae</taxon>
        <taxon>Entelegynae</taxon>
        <taxon>Araneoidea</taxon>
        <taxon>Nephilidae</taxon>
        <taxon>Trichonephila</taxon>
    </lineage>
</organism>
<proteinExistence type="predicted"/>
<comment type="caution">
    <text evidence="1">The sequence shown here is derived from an EMBL/GenBank/DDBJ whole genome shotgun (WGS) entry which is preliminary data.</text>
</comment>
<dbReference type="EMBL" id="BMAU01021352">
    <property type="protein sequence ID" value="GFY19394.1"/>
    <property type="molecule type" value="Genomic_DNA"/>
</dbReference>
<reference evidence="1" key="1">
    <citation type="submission" date="2020-08" db="EMBL/GenBank/DDBJ databases">
        <title>Multicomponent nature underlies the extraordinary mechanical properties of spider dragline silk.</title>
        <authorList>
            <person name="Kono N."/>
            <person name="Nakamura H."/>
            <person name="Mori M."/>
            <person name="Yoshida Y."/>
            <person name="Ohtoshi R."/>
            <person name="Malay A.D."/>
            <person name="Moran D.A.P."/>
            <person name="Tomita M."/>
            <person name="Numata K."/>
            <person name="Arakawa K."/>
        </authorList>
    </citation>
    <scope>NUCLEOTIDE SEQUENCE</scope>
</reference>
<dbReference type="Proteomes" id="UP000887159">
    <property type="component" value="Unassembled WGS sequence"/>
</dbReference>
<name>A0A8X6SSX0_TRICX</name>
<gene>
    <name evidence="1" type="ORF">TNCV_4127811</name>
</gene>
<accession>A0A8X6SSX0</accession>
<protein>
    <submittedName>
        <fullName evidence="1">Uncharacterized protein</fullName>
    </submittedName>
</protein>
<evidence type="ECO:0000313" key="2">
    <source>
        <dbReference type="Proteomes" id="UP000887159"/>
    </source>
</evidence>